<feature type="region of interest" description="Disordered" evidence="1">
    <location>
        <begin position="40"/>
        <end position="68"/>
    </location>
</feature>
<reference evidence="2" key="1">
    <citation type="submission" date="2014-12" db="EMBL/GenBank/DDBJ databases">
        <title>Insight into the proteome of Arion vulgaris.</title>
        <authorList>
            <person name="Aradska J."/>
            <person name="Bulat T."/>
            <person name="Smidak R."/>
            <person name="Sarate P."/>
            <person name="Gangsoo J."/>
            <person name="Sialana F."/>
            <person name="Bilban M."/>
            <person name="Lubec G."/>
        </authorList>
    </citation>
    <scope>NUCLEOTIDE SEQUENCE</scope>
    <source>
        <tissue evidence="2">Skin</tissue>
    </source>
</reference>
<evidence type="ECO:0000313" key="2">
    <source>
        <dbReference type="EMBL" id="CEK55039.1"/>
    </source>
</evidence>
<organism evidence="2">
    <name type="scientific">Arion vulgaris</name>
    <dbReference type="NCBI Taxonomy" id="1028688"/>
    <lineage>
        <taxon>Eukaryota</taxon>
        <taxon>Metazoa</taxon>
        <taxon>Spiralia</taxon>
        <taxon>Lophotrochozoa</taxon>
        <taxon>Mollusca</taxon>
        <taxon>Gastropoda</taxon>
        <taxon>Heterobranchia</taxon>
        <taxon>Euthyneura</taxon>
        <taxon>Panpulmonata</taxon>
        <taxon>Eupulmonata</taxon>
        <taxon>Stylommatophora</taxon>
        <taxon>Helicina</taxon>
        <taxon>Arionoidea</taxon>
        <taxon>Arionidae</taxon>
        <taxon>Arion</taxon>
    </lineage>
</organism>
<sequence length="68" mass="8106">PVQISSADMFNRFISFSEQSDEPPGYQSLLQSGSFSMNLLSRSSLEHPRRHHRRHRRKRSEHTERNIR</sequence>
<evidence type="ECO:0000256" key="1">
    <source>
        <dbReference type="SAM" id="MobiDB-lite"/>
    </source>
</evidence>
<proteinExistence type="predicted"/>
<name>A0A0B6YFV2_9EUPU</name>
<feature type="non-terminal residue" evidence="2">
    <location>
        <position position="68"/>
    </location>
</feature>
<dbReference type="EMBL" id="HACG01008174">
    <property type="protein sequence ID" value="CEK55039.1"/>
    <property type="molecule type" value="Transcribed_RNA"/>
</dbReference>
<dbReference type="AlphaFoldDB" id="A0A0B6YFV2"/>
<feature type="compositionally biased region" description="Basic residues" evidence="1">
    <location>
        <begin position="48"/>
        <end position="60"/>
    </location>
</feature>
<protein>
    <submittedName>
        <fullName evidence="2">Uncharacterized protein</fullName>
    </submittedName>
</protein>
<feature type="non-terminal residue" evidence="2">
    <location>
        <position position="1"/>
    </location>
</feature>
<gene>
    <name evidence="2" type="primary">ORF24217</name>
</gene>
<accession>A0A0B6YFV2</accession>